<dbReference type="GO" id="GO:0003676">
    <property type="term" value="F:nucleic acid binding"/>
    <property type="evidence" value="ECO:0007669"/>
    <property type="project" value="InterPro"/>
</dbReference>
<accession>A0A8X6SB05</accession>
<keyword evidence="2" id="KW-1185">Reference proteome</keyword>
<dbReference type="Proteomes" id="UP000887159">
    <property type="component" value="Unassembled WGS sequence"/>
</dbReference>
<dbReference type="Gene3D" id="3.30.420.10">
    <property type="entry name" value="Ribonuclease H-like superfamily/Ribonuclease H"/>
    <property type="match status" value="1"/>
</dbReference>
<proteinExistence type="predicted"/>
<protein>
    <submittedName>
        <fullName evidence="1">Transposable element Tcb1 transposase</fullName>
    </submittedName>
</protein>
<dbReference type="AlphaFoldDB" id="A0A8X6SB05"/>
<name>A0A8X6SB05_TRICX</name>
<dbReference type="EMBL" id="BMAU01021240">
    <property type="protein sequence ID" value="GFY03723.1"/>
    <property type="molecule type" value="Genomic_DNA"/>
</dbReference>
<evidence type="ECO:0000313" key="1">
    <source>
        <dbReference type="EMBL" id="GFY03723.1"/>
    </source>
</evidence>
<evidence type="ECO:0000313" key="2">
    <source>
        <dbReference type="Proteomes" id="UP000887159"/>
    </source>
</evidence>
<reference evidence="1" key="1">
    <citation type="submission" date="2020-08" db="EMBL/GenBank/DDBJ databases">
        <title>Multicomponent nature underlies the extraordinary mechanical properties of spider dragline silk.</title>
        <authorList>
            <person name="Kono N."/>
            <person name="Nakamura H."/>
            <person name="Mori M."/>
            <person name="Yoshida Y."/>
            <person name="Ohtoshi R."/>
            <person name="Malay A.D."/>
            <person name="Moran D.A.P."/>
            <person name="Tomita M."/>
            <person name="Numata K."/>
            <person name="Arakawa K."/>
        </authorList>
    </citation>
    <scope>NUCLEOTIDE SEQUENCE</scope>
</reference>
<sequence>MSRRKQRSAFDQVYDFDRGRIVAYRDCRLSFKEIGRRVGRNQTVMRIYDGYMQGSATAIFQQDNARPHVNVERIIQRSFVNHQVELLSWPPRFPDLSPIENMWFMVAQRLTQIKLPAAIPDQHWQRVEAAWSAVSQEHVQSLFKSMPRSVAAIISNNGGYSGY</sequence>
<comment type="caution">
    <text evidence="1">The sequence shown here is derived from an EMBL/GenBank/DDBJ whole genome shotgun (WGS) entry which is preliminary data.</text>
</comment>
<dbReference type="InterPro" id="IPR036397">
    <property type="entry name" value="RNaseH_sf"/>
</dbReference>
<organism evidence="1 2">
    <name type="scientific">Trichonephila clavipes</name>
    <name type="common">Golden silk orbweaver</name>
    <name type="synonym">Nephila clavipes</name>
    <dbReference type="NCBI Taxonomy" id="2585209"/>
    <lineage>
        <taxon>Eukaryota</taxon>
        <taxon>Metazoa</taxon>
        <taxon>Ecdysozoa</taxon>
        <taxon>Arthropoda</taxon>
        <taxon>Chelicerata</taxon>
        <taxon>Arachnida</taxon>
        <taxon>Araneae</taxon>
        <taxon>Araneomorphae</taxon>
        <taxon>Entelegynae</taxon>
        <taxon>Araneoidea</taxon>
        <taxon>Nephilidae</taxon>
        <taxon>Trichonephila</taxon>
    </lineage>
</organism>
<gene>
    <name evidence="1" type="primary">X975_08467</name>
    <name evidence="1" type="ORF">TNCV_3666331</name>
</gene>